<organism evidence="3 4">
    <name type="scientific">Fadolivirus FV1/VV64</name>
    <dbReference type="NCBI Taxonomy" id="3070911"/>
    <lineage>
        <taxon>Viruses</taxon>
        <taxon>Varidnaviria</taxon>
        <taxon>Bamfordvirae</taxon>
        <taxon>Nucleocytoviricota</taxon>
        <taxon>Megaviricetes</taxon>
        <taxon>Imitervirales</taxon>
        <taxon>Mimiviridae</taxon>
        <taxon>Klosneuvirinae</taxon>
        <taxon>Fadolivirus</taxon>
        <taxon>Fadolivirus algeromassiliense</taxon>
    </lineage>
</organism>
<evidence type="ECO:0000259" key="2">
    <source>
        <dbReference type="PROSITE" id="PS50089"/>
    </source>
</evidence>
<keyword evidence="1" id="KW-0479">Metal-binding</keyword>
<name>A0A7D3R197_9VIRU</name>
<dbReference type="Pfam" id="PF13920">
    <property type="entry name" value="zf-C3HC4_3"/>
    <property type="match status" value="1"/>
</dbReference>
<dbReference type="EMBL" id="MT418680">
    <property type="protein sequence ID" value="QKF93638.1"/>
    <property type="molecule type" value="Genomic_DNA"/>
</dbReference>
<gene>
    <name evidence="3" type="ORF">Fadolivirus_1_180</name>
</gene>
<keyword evidence="4" id="KW-1185">Reference proteome</keyword>
<dbReference type="SMART" id="SM00184">
    <property type="entry name" value="RING"/>
    <property type="match status" value="1"/>
</dbReference>
<dbReference type="InterPro" id="IPR001841">
    <property type="entry name" value="Znf_RING"/>
</dbReference>
<accession>A0A7D3R197</accession>
<dbReference type="SUPFAM" id="SSF57850">
    <property type="entry name" value="RING/U-box"/>
    <property type="match status" value="1"/>
</dbReference>
<keyword evidence="1" id="KW-0863">Zinc-finger</keyword>
<dbReference type="PROSITE" id="PS50089">
    <property type="entry name" value="ZF_RING_2"/>
    <property type="match status" value="1"/>
</dbReference>
<keyword evidence="1" id="KW-0862">Zinc</keyword>
<dbReference type="Gene3D" id="3.30.40.10">
    <property type="entry name" value="Zinc/RING finger domain, C3HC4 (zinc finger)"/>
    <property type="match status" value="1"/>
</dbReference>
<dbReference type="GO" id="GO:0008270">
    <property type="term" value="F:zinc ion binding"/>
    <property type="evidence" value="ECO:0007669"/>
    <property type="project" value="UniProtKB-KW"/>
</dbReference>
<dbReference type="InterPro" id="IPR013083">
    <property type="entry name" value="Znf_RING/FYVE/PHD"/>
</dbReference>
<reference evidence="3 4" key="1">
    <citation type="submission" date="2020-04" db="EMBL/GenBank/DDBJ databases">
        <title>Advantages and limits of metagenomic assembly and binning of a giant virus.</title>
        <authorList>
            <person name="Schulz F."/>
            <person name="Andreani J."/>
            <person name="Francis R."/>
            <person name="Boudjemaa H."/>
            <person name="Bou Khalil J.Y."/>
            <person name="Lee J."/>
            <person name="La Scola B."/>
            <person name="Woyke T."/>
        </authorList>
    </citation>
    <scope>NUCLEOTIDE SEQUENCE [LARGE SCALE GENOMIC DNA]</scope>
    <source>
        <strain evidence="3 4">FV1/VV64</strain>
    </source>
</reference>
<protein>
    <submittedName>
        <fullName evidence="3">RING finger protein</fullName>
    </submittedName>
</protein>
<dbReference type="Proteomes" id="UP001162001">
    <property type="component" value="Segment"/>
</dbReference>
<evidence type="ECO:0000313" key="4">
    <source>
        <dbReference type="Proteomes" id="UP001162001"/>
    </source>
</evidence>
<evidence type="ECO:0000313" key="3">
    <source>
        <dbReference type="EMBL" id="QKF93638.1"/>
    </source>
</evidence>
<proteinExistence type="predicted"/>
<sequence>MSFISDFSLFPVKKVGHPGWSYRKATWPGEVDPEVHKLIDKETTEPVYYTRAKIRDGTVQNCKVCIGANGNVIMEPGDGFNYLVRRDSTHNKEPEIDDSVVPHDMLCKICLTNKSTHAVLECGHVSMCAICAKKVYDDIKACPICKTPMSDEPIKLFFA</sequence>
<feature type="domain" description="RING-type" evidence="2">
    <location>
        <begin position="107"/>
        <end position="146"/>
    </location>
</feature>
<evidence type="ECO:0000256" key="1">
    <source>
        <dbReference type="PROSITE-ProRule" id="PRU00175"/>
    </source>
</evidence>